<evidence type="ECO:0000256" key="1">
    <source>
        <dbReference type="SAM" id="MobiDB-lite"/>
    </source>
</evidence>
<proteinExistence type="predicted"/>
<feature type="region of interest" description="Disordered" evidence="1">
    <location>
        <begin position="570"/>
        <end position="611"/>
    </location>
</feature>
<organism evidence="2 3">
    <name type="scientific">Penicillium ucsense</name>
    <dbReference type="NCBI Taxonomy" id="2839758"/>
    <lineage>
        <taxon>Eukaryota</taxon>
        <taxon>Fungi</taxon>
        <taxon>Dikarya</taxon>
        <taxon>Ascomycota</taxon>
        <taxon>Pezizomycotina</taxon>
        <taxon>Eurotiomycetes</taxon>
        <taxon>Eurotiomycetidae</taxon>
        <taxon>Eurotiales</taxon>
        <taxon>Aspergillaceae</taxon>
        <taxon>Penicillium</taxon>
    </lineage>
</organism>
<protein>
    <submittedName>
        <fullName evidence="2">Uncharacterized protein</fullName>
    </submittedName>
</protein>
<accession>A0A8J8W8L9</accession>
<reference evidence="2" key="1">
    <citation type="journal article" date="2020" name="Front. Microbiol.">
        <title>Gene regulatory networks of Penicillium echinulatum 2HH and Penicillium oxalicum 114-2 inferred by a computational biology approach.</title>
        <authorList>
            <person name="Lenz A.R."/>
            <person name="Galan-Vasquez E."/>
            <person name="Balbinot E."/>
            <person name="De Abreu F.P."/>
            <person name="De Oliveira N.S."/>
            <person name="Da Rosa L.O."/>
            <person name="De Avila E Silva S."/>
            <person name="Camassola M."/>
            <person name="Dillon A.J.P."/>
            <person name="Perez-Rueda E."/>
        </authorList>
    </citation>
    <scope>NUCLEOTIDE SEQUENCE</scope>
    <source>
        <strain evidence="2">S1M29</strain>
    </source>
</reference>
<evidence type="ECO:0000313" key="2">
    <source>
        <dbReference type="EMBL" id="KAF7717757.1"/>
    </source>
</evidence>
<feature type="compositionally biased region" description="Acidic residues" evidence="1">
    <location>
        <begin position="688"/>
        <end position="705"/>
    </location>
</feature>
<name>A0A8J8W8L9_9EURO</name>
<gene>
    <name evidence="2" type="ORF">PECM_003834</name>
</gene>
<keyword evidence="3" id="KW-1185">Reference proteome</keyword>
<feature type="region of interest" description="Disordered" evidence="1">
    <location>
        <begin position="671"/>
        <end position="705"/>
    </location>
</feature>
<evidence type="ECO:0000313" key="3">
    <source>
        <dbReference type="Proteomes" id="UP000631181"/>
    </source>
</evidence>
<feature type="compositionally biased region" description="Polar residues" evidence="1">
    <location>
        <begin position="572"/>
        <end position="587"/>
    </location>
</feature>
<dbReference type="OrthoDB" id="5371510at2759"/>
<dbReference type="EMBL" id="WIWV01000023">
    <property type="protein sequence ID" value="KAF7717757.1"/>
    <property type="molecule type" value="Genomic_DNA"/>
</dbReference>
<sequence length="705" mass="79186">MLPLLHLDDGDTLAFIDPEPRGRVQQQPAAIHRIRSQTLLATESTYLRKLFSTRKQSFFRRQRGFSNHLPKGITYVIDLTPQDTEEEETFILTEVVCPMQIRTWRLLAGPLDLPSECVGGEDENETVLLSMSDLPSAIDSDSSKTSVEIPVEYSAKRHRECIEMVIRALEGFDVTLDTASRMWTYSAIVQLYQIGNTSLVTDPILAWFYHAKNIAFLDYYPQVAYRLACGIKQPSLCKDAFVLLVGDEALLYMMRTANVKFPVSWSLSSNPSLIADFNDDEVQRIEYASKSFAEKVMGDFVSLAGEEMRWLTHTAEFAKLTRLQQEHPEQKWAIESLMTTLKRFVRYSFYVALCDTKDPCRSPRKFPAARDWRSWDEFERDSFESPISDELEPSAVIHRLLSRRFWGYLMSATPQSIARLYDNQEHNSIAEVGEGFAAFREEYNAMITQVRRVVLDRRIRQLEQVITTQEITSASSATIPSEEGVGFFNLNAFISEALDYIRDFAGGVLYPRGSCDVDLRSTEIVSNLSDDQFRLLPLWAGGNDDGTGGVFADPNMPFLQCGGFSAPGPSIHTRSVVPTSSRDSYSEVSPEDSRSTIQNASHRATESHKTDVISLNSDDTISGRARGAWSQEDVPFRPSSRYETTSVKHNSFGITSETECTAVMSSLALPGSRVSDGKVRGLDSKDDGGDEDFEMIDETSADGTT</sequence>
<dbReference type="AlphaFoldDB" id="A0A8J8W8L9"/>
<dbReference type="Proteomes" id="UP000631181">
    <property type="component" value="Unassembled WGS sequence"/>
</dbReference>
<feature type="compositionally biased region" description="Basic and acidic residues" evidence="1">
    <location>
        <begin position="675"/>
        <end position="687"/>
    </location>
</feature>
<comment type="caution">
    <text evidence="2">The sequence shown here is derived from an EMBL/GenBank/DDBJ whole genome shotgun (WGS) entry which is preliminary data.</text>
</comment>